<keyword evidence="4" id="KW-1185">Reference proteome</keyword>
<proteinExistence type="predicted"/>
<dbReference type="PROSITE" id="PS51257">
    <property type="entry name" value="PROKAR_LIPOPROTEIN"/>
    <property type="match status" value="1"/>
</dbReference>
<organism evidence="3 4">
    <name type="scientific">Mycoplasmopsis bovirhinis</name>
    <dbReference type="NCBI Taxonomy" id="29553"/>
    <lineage>
        <taxon>Bacteria</taxon>
        <taxon>Bacillati</taxon>
        <taxon>Mycoplasmatota</taxon>
        <taxon>Mycoplasmoidales</taxon>
        <taxon>Metamycoplasmataceae</taxon>
        <taxon>Mycoplasmopsis</taxon>
    </lineage>
</organism>
<evidence type="ECO:0000313" key="4">
    <source>
        <dbReference type="Proteomes" id="UP000289952"/>
    </source>
</evidence>
<reference evidence="3 4" key="1">
    <citation type="submission" date="2019-01" db="EMBL/GenBank/DDBJ databases">
        <authorList>
            <consortium name="Pathogen Informatics"/>
        </authorList>
    </citation>
    <scope>NUCLEOTIDE SEQUENCE [LARGE SCALE GENOMIC DNA]</scope>
    <source>
        <strain evidence="3 4">NCTC10118</strain>
    </source>
</reference>
<accession>A0A449AC83</accession>
<gene>
    <name evidence="3" type="ORF">NCTC10118_00052</name>
</gene>
<dbReference type="PRINTS" id="PR00840">
    <property type="entry name" value="Y06768FAMILY"/>
</dbReference>
<evidence type="ECO:0000256" key="1">
    <source>
        <dbReference type="SAM" id="MobiDB-lite"/>
    </source>
</evidence>
<dbReference type="NCBIfam" id="NF045841">
    <property type="entry name" value="Ig_SerProt_MIP"/>
    <property type="match status" value="1"/>
</dbReference>
<dbReference type="InterPro" id="IPR022381">
    <property type="entry name" value="Uncharacterised_MG067"/>
</dbReference>
<dbReference type="InterPro" id="IPR022382">
    <property type="entry name" value="Mycoplasma_peptidase_DUF31"/>
</dbReference>
<feature type="region of interest" description="Disordered" evidence="1">
    <location>
        <begin position="27"/>
        <end position="62"/>
    </location>
</feature>
<protein>
    <submittedName>
        <fullName evidence="3">Membrane-associated lipoprotein</fullName>
    </submittedName>
</protein>
<name>A0A449AC83_9BACT</name>
<feature type="compositionally biased region" description="Basic and acidic residues" evidence="1">
    <location>
        <begin position="31"/>
        <end position="48"/>
    </location>
</feature>
<evidence type="ECO:0000259" key="2">
    <source>
        <dbReference type="Pfam" id="PF01732"/>
    </source>
</evidence>
<dbReference type="OrthoDB" id="393864at2"/>
<feature type="domain" description="DUF31" evidence="2">
    <location>
        <begin position="434"/>
        <end position="752"/>
    </location>
</feature>
<sequence length="833" mass="95801">MKKKFFLNSTAVFSILSFGTIVSCGVTQKPQEPKKDPDNKQKTNDRSTQKNPAGATGASNPVTLNSDFETFRSSIANKGFIELFDITGTSFNLDDIKANLTKEQFIDKVLSGDLKISLKNNDTSLNIVNAVAVENQNTAALIFAYKNNSNNLIQFNIDGFVDKNSNSLITKKSNNPSDWTIYHESSQANRYESDMKEYDKLLKANVQARELGQTAATKAEFDQKAKSLNLATYDRANLLGYTIPKYNEQGEFLGLDMKMSEQAKADSWVDSYGKIKALNSGLARTITNQTYANMALSSYNLKLTNWAVSSREADRLIAKEIFKPDPNVVKYLINMLTNNEIKQDLLTKFDRNNDDSETVEVIHDKAFEQLASEHGLYLARQKYEDKFNKYRRELLFEKINASTLEQKIKDKLITAVKRMRTHANFQHAQHLWESFTPNAGTAWIMDYELTEDGKYPTKWYFATNLHVIDAMDQTHFKNFQLTVLHEEMSSLYNKLRTIPLDDRFKSYDFNDEDSKAITRIFDGRDYLTKDPVDYLADKTFDKKEFIDIAIFEVDFSKTKYTEEDIKFITNNYALKDDRKISFLEYDYLQEYSKIDIPLATNNIEDLKKYDNLYVLGYPKTKTDNWEDYYIDQIKDKTLYEQQWFTYSLWTNASYELYEKPGPTDDARSKTRYELGYGLSYSLGYRTFTDKPGVVDQFLSAPIIGNAPYTSPQDNKEYVAMNLAYMPRRYIPGGGASGSQVRSQDNKVVGIFHSVNQYAGTGLAAAFRSNGFNYQGLFGSYNLPQYDIIYGTGKDQKNSYRDAMKKLNKQNTWLFKNGFELENVPEQYKFKNSN</sequence>
<keyword evidence="3" id="KW-0449">Lipoprotein</keyword>
<dbReference type="EMBL" id="LR214972">
    <property type="protein sequence ID" value="VEU62551.1"/>
    <property type="molecule type" value="Genomic_DNA"/>
</dbReference>
<evidence type="ECO:0000313" key="3">
    <source>
        <dbReference type="EMBL" id="VEU62551.1"/>
    </source>
</evidence>
<dbReference type="Proteomes" id="UP000289952">
    <property type="component" value="Chromosome"/>
</dbReference>
<dbReference type="NCBIfam" id="NF045842">
    <property type="entry name" value="MIP_near_MIB"/>
    <property type="match status" value="1"/>
</dbReference>
<dbReference type="RefSeq" id="WP_129620877.1">
    <property type="nucleotide sequence ID" value="NZ_LR214972.1"/>
</dbReference>
<dbReference type="Pfam" id="PF01732">
    <property type="entry name" value="Mycop_pep_DUF31"/>
    <property type="match status" value="1"/>
</dbReference>
<dbReference type="AlphaFoldDB" id="A0A449AC83"/>